<sequence length="262" mass="28801">MDILQPLPGGGSGDDCEGVASASRASPEVGLGGCRAGSTVRLDQVDGLPPGPSQDRAEDTVVDHGAYNASERCKSRRSQADVMKRSCDTHAFDAVRPASDLLADAASESVIDRQSNVTARRSRKRKYTPLSVGPRTVMDVRRYRSKLEQPRRPCCSCGEVPGTEALSTWPFRVPQPGTCLSAEEKETHRVLAALTTGERSYDKNWLFTDAIDTEENTVLMCATCRVELRHNRIPKFSKRNGFEMFDHYPSAITNLNELEIAL</sequence>
<dbReference type="EMBL" id="CM020619">
    <property type="protein sequence ID" value="KAK1864407.1"/>
    <property type="molecule type" value="Genomic_DNA"/>
</dbReference>
<proteinExistence type="predicted"/>
<dbReference type="Proteomes" id="UP000798662">
    <property type="component" value="Chromosome 2"/>
</dbReference>
<comment type="caution">
    <text evidence="1">The sequence shown here is derived from an EMBL/GenBank/DDBJ whole genome shotgun (WGS) entry which is preliminary data.</text>
</comment>
<evidence type="ECO:0000313" key="2">
    <source>
        <dbReference type="Proteomes" id="UP000798662"/>
    </source>
</evidence>
<evidence type="ECO:0000313" key="1">
    <source>
        <dbReference type="EMBL" id="KAK1864407.1"/>
    </source>
</evidence>
<name>A0ACC3C2M9_PYRYE</name>
<accession>A0ACC3C2M9</accession>
<gene>
    <name evidence="1" type="ORF">I4F81_006955</name>
</gene>
<organism evidence="1 2">
    <name type="scientific">Pyropia yezoensis</name>
    <name type="common">Susabi-nori</name>
    <name type="synonym">Porphyra yezoensis</name>
    <dbReference type="NCBI Taxonomy" id="2788"/>
    <lineage>
        <taxon>Eukaryota</taxon>
        <taxon>Rhodophyta</taxon>
        <taxon>Bangiophyceae</taxon>
        <taxon>Bangiales</taxon>
        <taxon>Bangiaceae</taxon>
        <taxon>Pyropia</taxon>
    </lineage>
</organism>
<protein>
    <submittedName>
        <fullName evidence="1">Uncharacterized protein</fullName>
    </submittedName>
</protein>
<keyword evidence="2" id="KW-1185">Reference proteome</keyword>
<reference evidence="1" key="1">
    <citation type="submission" date="2019-11" db="EMBL/GenBank/DDBJ databases">
        <title>Nori genome reveals adaptations in red seaweeds to the harsh intertidal environment.</title>
        <authorList>
            <person name="Wang D."/>
            <person name="Mao Y."/>
        </authorList>
    </citation>
    <scope>NUCLEOTIDE SEQUENCE</scope>
    <source>
        <tissue evidence="1">Gametophyte</tissue>
    </source>
</reference>